<evidence type="ECO:0000313" key="1">
    <source>
        <dbReference type="EMBL" id="MEE7491581.1"/>
    </source>
</evidence>
<evidence type="ECO:0000313" key="2">
    <source>
        <dbReference type="Proteomes" id="UP001355206"/>
    </source>
</evidence>
<name>A0ABU7TQ15_9HYPH</name>
<keyword evidence="2" id="KW-1185">Reference proteome</keyword>
<reference evidence="1 2" key="1">
    <citation type="journal article" date="2012" name="Genet. Mol. Biol.">
        <title>Analysis of 16S rRNA and mxaF genes revealing insights into Methylobacterium niche-specific plant association.</title>
        <authorList>
            <person name="Dourado M.N."/>
            <person name="Andreote F.D."/>
            <person name="Dini-Andreote F."/>
            <person name="Conti R."/>
            <person name="Araujo J.M."/>
            <person name="Araujo W.L."/>
        </authorList>
    </citation>
    <scope>NUCLEOTIDE SEQUENCE [LARGE SCALE GENOMIC DNA]</scope>
    <source>
        <strain evidence="1 2">TC3-10</strain>
    </source>
</reference>
<accession>A0ABU7TQ15</accession>
<organism evidence="1 2">
    <name type="scientific">Methylobacterium oryzae</name>
    <dbReference type="NCBI Taxonomy" id="334852"/>
    <lineage>
        <taxon>Bacteria</taxon>
        <taxon>Pseudomonadati</taxon>
        <taxon>Pseudomonadota</taxon>
        <taxon>Alphaproteobacteria</taxon>
        <taxon>Hyphomicrobiales</taxon>
        <taxon>Methylobacteriaceae</taxon>
        <taxon>Methylobacterium</taxon>
    </lineage>
</organism>
<dbReference type="EMBL" id="MLCA01000007">
    <property type="protein sequence ID" value="MEE7491581.1"/>
    <property type="molecule type" value="Genomic_DNA"/>
</dbReference>
<protein>
    <submittedName>
        <fullName evidence="1">Uncharacterized protein</fullName>
    </submittedName>
</protein>
<dbReference type="Proteomes" id="UP001355206">
    <property type="component" value="Unassembled WGS sequence"/>
</dbReference>
<proteinExistence type="predicted"/>
<comment type="caution">
    <text evidence="1">The sequence shown here is derived from an EMBL/GenBank/DDBJ whole genome shotgun (WGS) entry which is preliminary data.</text>
</comment>
<gene>
    <name evidence="1" type="ORF">MOTC310_14350</name>
</gene>
<sequence>MRHVIETSSAAAAGALCVLAVIGWAPVGGPVSVTARGGGQTSAVHRDGAPCAGAAWPYPPGACTGSGPVGHSAPRRIRLIAVGAASGPR</sequence>